<dbReference type="Pfam" id="PF26011">
    <property type="entry name" value="Beta-barrel_RND_rel"/>
    <property type="match status" value="1"/>
</dbReference>
<accession>A0ABT2M1F9</accession>
<protein>
    <recommendedName>
        <fullName evidence="2">RND related beta-barrel domain-containing protein</fullName>
    </recommendedName>
</protein>
<evidence type="ECO:0000256" key="1">
    <source>
        <dbReference type="SAM" id="Phobius"/>
    </source>
</evidence>
<keyword evidence="4" id="KW-1185">Reference proteome</keyword>
<name>A0ABT2M1F9_9FIRM</name>
<keyword evidence="1" id="KW-1133">Transmembrane helix</keyword>
<keyword evidence="1" id="KW-0812">Transmembrane</keyword>
<dbReference type="Proteomes" id="UP001431199">
    <property type="component" value="Unassembled WGS sequence"/>
</dbReference>
<sequence length="462" mass="52677">MAKKQKRVIRYKSYTRINPGIIIFGIIFIYIAISLFKYITTDRINYYEVVEGTSSDETYKSYKGIALRKESVVNADSSGYVDYYVREGARISLNTTLYSMDADGTINKLLSEMSEKDTTLTDDDITKLKDKIYTFTNNYDDMDFNEVYNFKNNVQGTVADLINMNALDSLIKNNSDSQFSINKARNTGIVLYRFDGYENKKAKELTMDDFRAKNYSSQLVNSGDYVEANEPIYKSITDDEWSIVVPFTKNEVKKYKDTVGVKIKFNKDNITTTANIKIVKGADGNNYGVITLAKYVVRYATDRFVNIQIIDNITTGLKIPKISIASKNLYIIPKDYATKSNDDTDIGFRKQVVKDGKIDSDVTYPTISYSDDDNYYVSTDEFEKGDVLIKDDSVETYTIGAEQTRQGVYNINNGYTVFVQVTILGETDEYYIVESGEKYGLSVYDHIVLDSSKVKENQIIFQ</sequence>
<reference evidence="3" key="1">
    <citation type="submission" date="2022-09" db="EMBL/GenBank/DDBJ databases">
        <title>Eubacterium sp. LFL-14 isolated from human feces.</title>
        <authorList>
            <person name="Liu F."/>
        </authorList>
    </citation>
    <scope>NUCLEOTIDE SEQUENCE</scope>
    <source>
        <strain evidence="3">LFL-14</strain>
    </source>
</reference>
<feature type="domain" description="RND related beta-barrel" evidence="2">
    <location>
        <begin position="241"/>
        <end position="311"/>
    </location>
</feature>
<feature type="transmembrane region" description="Helical" evidence="1">
    <location>
        <begin position="21"/>
        <end position="39"/>
    </location>
</feature>
<proteinExistence type="predicted"/>
<gene>
    <name evidence="3" type="ORF">N5B56_09710</name>
</gene>
<dbReference type="EMBL" id="JAODBU010000008">
    <property type="protein sequence ID" value="MCT7399355.1"/>
    <property type="molecule type" value="Genomic_DNA"/>
</dbReference>
<comment type="caution">
    <text evidence="3">The sequence shown here is derived from an EMBL/GenBank/DDBJ whole genome shotgun (WGS) entry which is preliminary data.</text>
</comment>
<evidence type="ECO:0000313" key="4">
    <source>
        <dbReference type="Proteomes" id="UP001431199"/>
    </source>
</evidence>
<organism evidence="3 4">
    <name type="scientific">Eubacterium album</name>
    <dbReference type="NCBI Taxonomy" id="2978477"/>
    <lineage>
        <taxon>Bacteria</taxon>
        <taxon>Bacillati</taxon>
        <taxon>Bacillota</taxon>
        <taxon>Clostridia</taxon>
        <taxon>Eubacteriales</taxon>
        <taxon>Eubacteriaceae</taxon>
        <taxon>Eubacterium</taxon>
    </lineage>
</organism>
<dbReference type="InterPro" id="IPR058729">
    <property type="entry name" value="Beta-barrel_RND-rel"/>
</dbReference>
<evidence type="ECO:0000313" key="3">
    <source>
        <dbReference type="EMBL" id="MCT7399355.1"/>
    </source>
</evidence>
<dbReference type="RefSeq" id="WP_022089601.1">
    <property type="nucleotide sequence ID" value="NZ_JAODBU010000008.1"/>
</dbReference>
<keyword evidence="1" id="KW-0472">Membrane</keyword>
<evidence type="ECO:0000259" key="2">
    <source>
        <dbReference type="Pfam" id="PF26011"/>
    </source>
</evidence>